<evidence type="ECO:0000313" key="2">
    <source>
        <dbReference type="Proteomes" id="UP001159042"/>
    </source>
</evidence>
<evidence type="ECO:0000313" key="1">
    <source>
        <dbReference type="EMBL" id="KAJ8909783.1"/>
    </source>
</evidence>
<comment type="caution">
    <text evidence="1">The sequence shown here is derived from an EMBL/GenBank/DDBJ whole genome shotgun (WGS) entry which is preliminary data.</text>
</comment>
<name>A0AAV8V6K1_9CUCU</name>
<protein>
    <submittedName>
        <fullName evidence="1">Uncharacterized protein</fullName>
    </submittedName>
</protein>
<accession>A0AAV8V6K1</accession>
<dbReference type="Proteomes" id="UP001159042">
    <property type="component" value="Unassembled WGS sequence"/>
</dbReference>
<organism evidence="1 2">
    <name type="scientific">Exocentrus adspersus</name>
    <dbReference type="NCBI Taxonomy" id="1586481"/>
    <lineage>
        <taxon>Eukaryota</taxon>
        <taxon>Metazoa</taxon>
        <taxon>Ecdysozoa</taxon>
        <taxon>Arthropoda</taxon>
        <taxon>Hexapoda</taxon>
        <taxon>Insecta</taxon>
        <taxon>Pterygota</taxon>
        <taxon>Neoptera</taxon>
        <taxon>Endopterygota</taxon>
        <taxon>Coleoptera</taxon>
        <taxon>Polyphaga</taxon>
        <taxon>Cucujiformia</taxon>
        <taxon>Chrysomeloidea</taxon>
        <taxon>Cerambycidae</taxon>
        <taxon>Lamiinae</taxon>
        <taxon>Acanthocinini</taxon>
        <taxon>Exocentrus</taxon>
    </lineage>
</organism>
<dbReference type="EMBL" id="JANEYG010000412">
    <property type="protein sequence ID" value="KAJ8909783.1"/>
    <property type="molecule type" value="Genomic_DNA"/>
</dbReference>
<sequence length="191" mass="22166">MVFIFFYWAPIVKNTCTIEQQSHNKIIQYSRTMSGLVIFAILTYLLKSLSHYYIKFDNGHNIFPKTFVTYVSDIKGLIQEILKVVLLDEQFMLNIATKVAKKLDIDKKFGTVETQIKTVNSEIKLLKQRIVYMEQYSRHNNLRIYGVPENPQANIIDALNASTSHNFSITKVEACYRMGNKDINSTPRYLP</sequence>
<keyword evidence="2" id="KW-1185">Reference proteome</keyword>
<gene>
    <name evidence="1" type="ORF">NQ315_011193</name>
</gene>
<proteinExistence type="predicted"/>
<dbReference type="AlphaFoldDB" id="A0AAV8V6K1"/>
<reference evidence="1 2" key="1">
    <citation type="journal article" date="2023" name="Insect Mol. Biol.">
        <title>Genome sequencing provides insights into the evolution of gene families encoding plant cell wall-degrading enzymes in longhorned beetles.</title>
        <authorList>
            <person name="Shin N.R."/>
            <person name="Okamura Y."/>
            <person name="Kirsch R."/>
            <person name="Pauchet Y."/>
        </authorList>
    </citation>
    <scope>NUCLEOTIDE SEQUENCE [LARGE SCALE GENOMIC DNA]</scope>
    <source>
        <strain evidence="1">EAD_L_NR</strain>
    </source>
</reference>